<organism evidence="10 11">
    <name type="scientific">Pontibacillus litoralis JSM 072002</name>
    <dbReference type="NCBI Taxonomy" id="1385512"/>
    <lineage>
        <taxon>Bacteria</taxon>
        <taxon>Bacillati</taxon>
        <taxon>Bacillota</taxon>
        <taxon>Bacilli</taxon>
        <taxon>Bacillales</taxon>
        <taxon>Bacillaceae</taxon>
        <taxon>Pontibacillus</taxon>
    </lineage>
</organism>
<comment type="cofactor">
    <cofactor evidence="1">
        <name>Co(2+)</name>
        <dbReference type="ChEBI" id="CHEBI:48828"/>
    </cofactor>
</comment>
<dbReference type="SUPFAM" id="SSF144052">
    <property type="entry name" value="Thermophilic metalloprotease-like"/>
    <property type="match status" value="1"/>
</dbReference>
<keyword evidence="6" id="KW-0645">Protease</keyword>
<evidence type="ECO:0000256" key="2">
    <source>
        <dbReference type="ARBA" id="ARBA00001946"/>
    </source>
</evidence>
<keyword evidence="11" id="KW-1185">Reference proteome</keyword>
<dbReference type="EMBL" id="AVPG01000008">
    <property type="protein sequence ID" value="KGX87170.1"/>
    <property type="molecule type" value="Genomic_DNA"/>
</dbReference>
<comment type="cofactor">
    <cofactor evidence="3">
        <name>Zn(2+)</name>
        <dbReference type="ChEBI" id="CHEBI:29105"/>
    </cofactor>
</comment>
<evidence type="ECO:0000256" key="8">
    <source>
        <dbReference type="ARBA" id="ARBA00022801"/>
    </source>
</evidence>
<evidence type="ECO:0000256" key="7">
    <source>
        <dbReference type="ARBA" id="ARBA00022723"/>
    </source>
</evidence>
<reference evidence="10 11" key="1">
    <citation type="submission" date="2013-08" db="EMBL/GenBank/DDBJ databases">
        <authorList>
            <person name="Huang J."/>
            <person name="Wang G."/>
        </authorList>
    </citation>
    <scope>NUCLEOTIDE SEQUENCE [LARGE SCALE GENOMIC DNA]</scope>
    <source>
        <strain evidence="10 11">JSM 072002</strain>
    </source>
</reference>
<keyword evidence="8" id="KW-0378">Hydrolase</keyword>
<keyword evidence="5" id="KW-0031">Aminopeptidase</keyword>
<dbReference type="Gene3D" id="3.40.1830.10">
    <property type="entry name" value="Thermophilic metalloprotease (M29)"/>
    <property type="match status" value="1"/>
</dbReference>
<dbReference type="GO" id="GO:0046872">
    <property type="term" value="F:metal ion binding"/>
    <property type="evidence" value="ECO:0007669"/>
    <property type="project" value="UniProtKB-KW"/>
</dbReference>
<dbReference type="Pfam" id="PF02073">
    <property type="entry name" value="Peptidase_M29"/>
    <property type="match status" value="1"/>
</dbReference>
<dbReference type="GO" id="GO:0008237">
    <property type="term" value="F:metallopeptidase activity"/>
    <property type="evidence" value="ECO:0007669"/>
    <property type="project" value="UniProtKB-KW"/>
</dbReference>
<evidence type="ECO:0000313" key="10">
    <source>
        <dbReference type="EMBL" id="KGX87170.1"/>
    </source>
</evidence>
<dbReference type="InterPro" id="IPR052170">
    <property type="entry name" value="M29_Exopeptidase"/>
</dbReference>
<dbReference type="Proteomes" id="UP000030401">
    <property type="component" value="Unassembled WGS sequence"/>
</dbReference>
<keyword evidence="9" id="KW-0482">Metalloprotease</keyword>
<dbReference type="GO" id="GO:0004177">
    <property type="term" value="F:aminopeptidase activity"/>
    <property type="evidence" value="ECO:0007669"/>
    <property type="project" value="UniProtKB-KW"/>
</dbReference>
<comment type="similarity">
    <text evidence="4">Belongs to the peptidase M29 family.</text>
</comment>
<dbReference type="RefSeq" id="WP_036833636.1">
    <property type="nucleotide sequence ID" value="NZ_AVPG01000008.1"/>
</dbReference>
<dbReference type="AlphaFoldDB" id="A0A0A5G7U1"/>
<keyword evidence="7" id="KW-0479">Metal-binding</keyword>
<comment type="caution">
    <text evidence="10">The sequence shown here is derived from an EMBL/GenBank/DDBJ whole genome shotgun (WGS) entry which is preliminary data.</text>
</comment>
<comment type="cofactor">
    <cofactor evidence="2">
        <name>Mg(2+)</name>
        <dbReference type="ChEBI" id="CHEBI:18420"/>
    </cofactor>
</comment>
<evidence type="ECO:0000313" key="11">
    <source>
        <dbReference type="Proteomes" id="UP000030401"/>
    </source>
</evidence>
<evidence type="ECO:0000256" key="9">
    <source>
        <dbReference type="ARBA" id="ARBA00023049"/>
    </source>
</evidence>
<dbReference type="InterPro" id="IPR035097">
    <property type="entry name" value="M29_N-terminal"/>
</dbReference>
<evidence type="ECO:0000256" key="3">
    <source>
        <dbReference type="ARBA" id="ARBA00001947"/>
    </source>
</evidence>
<evidence type="ECO:0000256" key="5">
    <source>
        <dbReference type="ARBA" id="ARBA00022438"/>
    </source>
</evidence>
<evidence type="ECO:0000256" key="6">
    <source>
        <dbReference type="ARBA" id="ARBA00022670"/>
    </source>
</evidence>
<evidence type="ECO:0000256" key="4">
    <source>
        <dbReference type="ARBA" id="ARBA00008236"/>
    </source>
</evidence>
<sequence>MKQQLEKYADLALHTGVHLQQDQALVINAPIESAEFVRIVAKKAYERGAKDVHVRWSDEDLTFLKMNHAPMAVLEHVAPWQVDEVMSYAKDGAAILTIYAPNPDLLKDVDPERIAAANKASGQALKEYREYIMNDKVAWSIVSVPTEKWAEKIFPDANTADAMDKLWEQIFRITRVDQDDPIKAWEEHNATLRRARAYLNKQQYKQLVYKAEGTNLTIDLVDSHIWLGGDTKTKQGVPFNPNMPTEEVFTMPHKDGVNGKVTSTKPLNYAGNLIDNFTLTFEKGKVVDFSAEQGEETLKLLLDTDEGARHLGEIALVPHQSPISQSGLIFYNTLFDENASCHLALGGAYPTNIQGGSDMDEQQKAANGVNDSMVHEDFMIGSQDMDIDGVRADGTIEPIFRNGNWAITFE</sequence>
<dbReference type="PANTHER" id="PTHR34448:SF3">
    <property type="entry name" value="AMINOPEPTIDASE AMPS"/>
    <property type="match status" value="1"/>
</dbReference>
<protein>
    <submittedName>
        <fullName evidence="10">Peptidase M29</fullName>
    </submittedName>
</protein>
<dbReference type="MEROPS" id="M29.002"/>
<gene>
    <name evidence="10" type="ORF">N784_16100</name>
</gene>
<proteinExistence type="inferred from homology"/>
<dbReference type="PANTHER" id="PTHR34448">
    <property type="entry name" value="AMINOPEPTIDASE"/>
    <property type="match status" value="1"/>
</dbReference>
<evidence type="ECO:0000256" key="1">
    <source>
        <dbReference type="ARBA" id="ARBA00001941"/>
    </source>
</evidence>
<dbReference type="GO" id="GO:0006508">
    <property type="term" value="P:proteolysis"/>
    <property type="evidence" value="ECO:0007669"/>
    <property type="project" value="UniProtKB-KW"/>
</dbReference>
<dbReference type="PRINTS" id="PR00919">
    <property type="entry name" value="THERMOPTASE"/>
</dbReference>
<dbReference type="InterPro" id="IPR000787">
    <property type="entry name" value="Peptidase_M29"/>
</dbReference>
<accession>A0A0A5G7U1</accession>
<dbReference type="eggNOG" id="COG2309">
    <property type="taxonomic scope" value="Bacteria"/>
</dbReference>
<name>A0A0A5G7U1_9BACI</name>